<feature type="non-terminal residue" evidence="1">
    <location>
        <position position="1"/>
    </location>
</feature>
<reference evidence="1 2" key="1">
    <citation type="journal article" date="2012" name="Nat. Biotechnol.">
        <title>Draft genome sequence of pigeonpea (Cajanus cajan), an orphan legume crop of resource-poor farmers.</title>
        <authorList>
            <person name="Varshney R.K."/>
            <person name="Chen W."/>
            <person name="Li Y."/>
            <person name="Bharti A.K."/>
            <person name="Saxena R.K."/>
            <person name="Schlueter J.A."/>
            <person name="Donoghue M.T."/>
            <person name="Azam S."/>
            <person name="Fan G."/>
            <person name="Whaley A.M."/>
            <person name="Farmer A.D."/>
            <person name="Sheridan J."/>
            <person name="Iwata A."/>
            <person name="Tuteja R."/>
            <person name="Penmetsa R.V."/>
            <person name="Wu W."/>
            <person name="Upadhyaya H.D."/>
            <person name="Yang S.P."/>
            <person name="Shah T."/>
            <person name="Saxena K.B."/>
            <person name="Michael T."/>
            <person name="McCombie W.R."/>
            <person name="Yang B."/>
            <person name="Zhang G."/>
            <person name="Yang H."/>
            <person name="Wang J."/>
            <person name="Spillane C."/>
            <person name="Cook D.R."/>
            <person name="May G.D."/>
            <person name="Xu X."/>
            <person name="Jackson S.A."/>
        </authorList>
    </citation>
    <scope>NUCLEOTIDE SEQUENCE [LARGE SCALE GENOMIC DNA]</scope>
    <source>
        <strain evidence="2">cv. Asha</strain>
    </source>
</reference>
<evidence type="ECO:0000313" key="2">
    <source>
        <dbReference type="Proteomes" id="UP000075243"/>
    </source>
</evidence>
<proteinExistence type="predicted"/>
<dbReference type="AlphaFoldDB" id="A0A151TSX7"/>
<protein>
    <submittedName>
        <fullName evidence="1">Uncharacterized protein</fullName>
    </submittedName>
</protein>
<accession>A0A151TSX7</accession>
<sequence>LLTKNKHKFFDGTITAPAKTNALFYAWEALQYYHYIWINRSLNFHIAQNSCNSSRKYYYL</sequence>
<organism evidence="1 2">
    <name type="scientific">Cajanus cajan</name>
    <name type="common">Pigeon pea</name>
    <name type="synonym">Cajanus indicus</name>
    <dbReference type="NCBI Taxonomy" id="3821"/>
    <lineage>
        <taxon>Eukaryota</taxon>
        <taxon>Viridiplantae</taxon>
        <taxon>Streptophyta</taxon>
        <taxon>Embryophyta</taxon>
        <taxon>Tracheophyta</taxon>
        <taxon>Spermatophyta</taxon>
        <taxon>Magnoliopsida</taxon>
        <taxon>eudicotyledons</taxon>
        <taxon>Gunneridae</taxon>
        <taxon>Pentapetalae</taxon>
        <taxon>rosids</taxon>
        <taxon>fabids</taxon>
        <taxon>Fabales</taxon>
        <taxon>Fabaceae</taxon>
        <taxon>Papilionoideae</taxon>
        <taxon>50 kb inversion clade</taxon>
        <taxon>NPAAA clade</taxon>
        <taxon>indigoferoid/millettioid clade</taxon>
        <taxon>Phaseoleae</taxon>
        <taxon>Cajanus</taxon>
    </lineage>
</organism>
<evidence type="ECO:0000313" key="1">
    <source>
        <dbReference type="EMBL" id="KYP70175.1"/>
    </source>
</evidence>
<dbReference type="EMBL" id="CM003605">
    <property type="protein sequence ID" value="KYP70175.1"/>
    <property type="molecule type" value="Genomic_DNA"/>
</dbReference>
<dbReference type="Gramene" id="C.cajan_09127.t">
    <property type="protein sequence ID" value="C.cajan_09127.t.cds1"/>
    <property type="gene ID" value="C.cajan_09127"/>
</dbReference>
<gene>
    <name evidence="1" type="ORF">KK1_009386</name>
</gene>
<keyword evidence="2" id="KW-1185">Reference proteome</keyword>
<name>A0A151TSX7_CAJCA</name>
<dbReference type="Proteomes" id="UP000075243">
    <property type="component" value="Chromosome 3"/>
</dbReference>